<evidence type="ECO:0000256" key="5">
    <source>
        <dbReference type="ARBA" id="ARBA00022792"/>
    </source>
</evidence>
<evidence type="ECO:0000256" key="7">
    <source>
        <dbReference type="ARBA" id="ARBA00023054"/>
    </source>
</evidence>
<keyword evidence="8 11" id="KW-0496">Mitochondrion</keyword>
<evidence type="ECO:0000256" key="1">
    <source>
        <dbReference type="ARBA" id="ARBA00004434"/>
    </source>
</evidence>
<evidence type="ECO:0000256" key="2">
    <source>
        <dbReference type="ARBA" id="ARBA00010877"/>
    </source>
</evidence>
<feature type="region of interest" description="Disordered" evidence="12">
    <location>
        <begin position="236"/>
        <end position="313"/>
    </location>
</feature>
<accession>A0A1Y2ERT0</accession>
<dbReference type="PANTHER" id="PTHR15415:SF7">
    <property type="entry name" value="MICOS COMPLEX SUBUNIT MIC60"/>
    <property type="match status" value="1"/>
</dbReference>
<feature type="region of interest" description="Disordered" evidence="12">
    <location>
        <begin position="41"/>
        <end position="73"/>
    </location>
</feature>
<comment type="subunit">
    <text evidence="11">Component of the mitochondrial contact site and cristae organizing system (MICOS) complex.</text>
</comment>
<dbReference type="PANTHER" id="PTHR15415">
    <property type="entry name" value="MITOFILIN"/>
    <property type="match status" value="1"/>
</dbReference>
<evidence type="ECO:0000256" key="4">
    <source>
        <dbReference type="ARBA" id="ARBA00022692"/>
    </source>
</evidence>
<feature type="transmembrane region" description="Helical" evidence="11">
    <location>
        <begin position="78"/>
        <end position="98"/>
    </location>
</feature>
<evidence type="ECO:0000313" key="13">
    <source>
        <dbReference type="EMBL" id="ORY74303.1"/>
    </source>
</evidence>
<dbReference type="Proteomes" id="UP000193467">
    <property type="component" value="Unassembled WGS sequence"/>
</dbReference>
<dbReference type="GO" id="GO:0061617">
    <property type="term" value="C:MICOS complex"/>
    <property type="evidence" value="ECO:0007669"/>
    <property type="project" value="TreeGrafter"/>
</dbReference>
<name>A0A1Y2ERT0_9BASI</name>
<feature type="compositionally biased region" description="Basic and acidic residues" evidence="12">
    <location>
        <begin position="165"/>
        <end position="189"/>
    </location>
</feature>
<reference evidence="13 14" key="1">
    <citation type="submission" date="2016-07" db="EMBL/GenBank/DDBJ databases">
        <title>Pervasive Adenine N6-methylation of Active Genes in Fungi.</title>
        <authorList>
            <consortium name="DOE Joint Genome Institute"/>
            <person name="Mondo S.J."/>
            <person name="Dannebaum R.O."/>
            <person name="Kuo R.C."/>
            <person name="Labutti K."/>
            <person name="Haridas S."/>
            <person name="Kuo A."/>
            <person name="Salamov A."/>
            <person name="Ahrendt S.R."/>
            <person name="Lipzen A."/>
            <person name="Sullivan W."/>
            <person name="Andreopoulos W.B."/>
            <person name="Clum A."/>
            <person name="Lindquist E."/>
            <person name="Daum C."/>
            <person name="Ramamoorthy G.K."/>
            <person name="Gryganskyi A."/>
            <person name="Culley D."/>
            <person name="Magnuson J.K."/>
            <person name="James T.Y."/>
            <person name="O'Malley M.A."/>
            <person name="Stajich J.E."/>
            <person name="Spatafora J.W."/>
            <person name="Visel A."/>
            <person name="Grigoriev I.V."/>
        </authorList>
    </citation>
    <scope>NUCLEOTIDE SEQUENCE [LARGE SCALE GENOMIC DNA]</scope>
    <source>
        <strain evidence="13 14">62-1032</strain>
    </source>
</reference>
<dbReference type="STRING" id="106004.A0A1Y2ERT0"/>
<evidence type="ECO:0000256" key="10">
    <source>
        <dbReference type="ARBA" id="ARBA00025571"/>
    </source>
</evidence>
<sequence>MLRQLALPQQGAVARTALRAPSARLSVQPAATRQALARRTYATAPQAPTKSSVLPVGKSTVPPPPPPPKARKSIPRRVLTPIALLAVVFYGLSLPLGYASLRYRDFLVEAVPLGEQIGDLLDKYELSSGAKKQEEKAKAAIATGTPVGRKETELTRYAESRAKAEGWGLKKGEKADPEKARQELKEKSEAALSKAQQAAAEAKAKAGKQVDKVVVKAEKAADKAKEAVKETVEKVKDAVPDAPASPKVEEPASTLPIFAQRPRELDATPIPAKKAAPKETYTGPPLPIGFEPPTGYELARPPPTPKGDIKPATPPPAPLPLVAPAVKDVTTSEPILGQLASTIDSLAKFVENSSDVVSSSAGSILTAAQKDITQLAGRLDAIKKAETEKLQASLKQQAGEYSGMLLKAEKELVERLDTQEEDWKKAFDEERKNLVGAYKAKLDKELETQQEIINQRLKEEVVAQGIELQRRWVREIKTRVEQERGGRLAKLEELEGGIRKLEKVTKDNEETINEGVRARKLFTAVKAVEHAVASGRPFDAELRALQSLLSAAPATASADSTLLLSALATIPSSVSSAGIQSFPALASHFNASVAPQLRKVALLPEHGGLFAYLTSVVLSNVMFEKQGWSEGDDVISTVGRARFWLENKDLDMAAREVNSLKGWPKALASDWLKQARHHLEVKQALEVAEGEATAESLRAL</sequence>
<evidence type="ECO:0000256" key="12">
    <source>
        <dbReference type="SAM" id="MobiDB-lite"/>
    </source>
</evidence>
<comment type="caution">
    <text evidence="13">The sequence shown here is derived from an EMBL/GenBank/DDBJ whole genome shotgun (WGS) entry which is preliminary data.</text>
</comment>
<protein>
    <recommendedName>
        <fullName evidence="3 11">MICOS complex subunit MIC60</fullName>
    </recommendedName>
    <alternativeName>
        <fullName evidence="11">Mitofilin</fullName>
    </alternativeName>
</protein>
<dbReference type="OrthoDB" id="10261039at2759"/>
<evidence type="ECO:0000256" key="8">
    <source>
        <dbReference type="ARBA" id="ARBA00023128"/>
    </source>
</evidence>
<comment type="subcellular location">
    <subcellularLocation>
        <location evidence="1 11">Mitochondrion inner membrane</location>
        <topology evidence="1 11">Single-pass membrane protein</topology>
    </subcellularLocation>
</comment>
<dbReference type="InterPro" id="IPR019133">
    <property type="entry name" value="MIC60"/>
</dbReference>
<comment type="function">
    <text evidence="10">Component of the MICOS complex, a large protein complex of the mitochondrial inner membrane that plays crucial roles in the maintenance of crista junctions, inner membrane architecture, and formation of contact sites to the outer membrane. Plays a role in keeping cristae membranes connected to the inner boundary membrane. Also promotes protein import via the mitochondrial intermembrane space assembly (MIA) pathway.</text>
</comment>
<comment type="similarity">
    <text evidence="2 11">Belongs to the MICOS complex subunit Mic60 family.</text>
</comment>
<keyword evidence="5 11" id="KW-0999">Mitochondrion inner membrane</keyword>
<keyword evidence="14" id="KW-1185">Reference proteome</keyword>
<organism evidence="13 14">
    <name type="scientific">Leucosporidium creatinivorum</name>
    <dbReference type="NCBI Taxonomy" id="106004"/>
    <lineage>
        <taxon>Eukaryota</taxon>
        <taxon>Fungi</taxon>
        <taxon>Dikarya</taxon>
        <taxon>Basidiomycota</taxon>
        <taxon>Pucciniomycotina</taxon>
        <taxon>Microbotryomycetes</taxon>
        <taxon>Leucosporidiales</taxon>
        <taxon>Leucosporidium</taxon>
    </lineage>
</organism>
<dbReference type="Pfam" id="PF09731">
    <property type="entry name" value="Mitofilin"/>
    <property type="match status" value="1"/>
</dbReference>
<keyword evidence="6 11" id="KW-1133">Transmembrane helix</keyword>
<gene>
    <name evidence="13" type="ORF">BCR35DRAFT_293388</name>
</gene>
<evidence type="ECO:0000256" key="6">
    <source>
        <dbReference type="ARBA" id="ARBA00022989"/>
    </source>
</evidence>
<proteinExistence type="inferred from homology"/>
<feature type="region of interest" description="Disordered" evidence="12">
    <location>
        <begin position="165"/>
        <end position="192"/>
    </location>
</feature>
<evidence type="ECO:0000256" key="9">
    <source>
        <dbReference type="ARBA" id="ARBA00023136"/>
    </source>
</evidence>
<dbReference type="EMBL" id="MCGR01000042">
    <property type="protein sequence ID" value="ORY74303.1"/>
    <property type="molecule type" value="Genomic_DNA"/>
</dbReference>
<keyword evidence="7" id="KW-0175">Coiled coil</keyword>
<evidence type="ECO:0000256" key="11">
    <source>
        <dbReference type="RuleBase" id="RU363000"/>
    </source>
</evidence>
<dbReference type="AlphaFoldDB" id="A0A1Y2ERT0"/>
<evidence type="ECO:0000256" key="3">
    <source>
        <dbReference type="ARBA" id="ARBA00018116"/>
    </source>
</evidence>
<keyword evidence="4 11" id="KW-0812">Transmembrane</keyword>
<keyword evidence="9 11" id="KW-0472">Membrane</keyword>
<dbReference type="InParanoid" id="A0A1Y2ERT0"/>
<evidence type="ECO:0000313" key="14">
    <source>
        <dbReference type="Proteomes" id="UP000193467"/>
    </source>
</evidence>
<dbReference type="GO" id="GO:0042407">
    <property type="term" value="P:cristae formation"/>
    <property type="evidence" value="ECO:0007669"/>
    <property type="project" value="TreeGrafter"/>
</dbReference>